<reference evidence="2" key="1">
    <citation type="submission" date="2016-01" db="EMBL/GenBank/DDBJ databases">
        <authorList>
            <person name="Mitreva M."/>
            <person name="Pepin K.H."/>
            <person name="Mihindukulasuriya K.A."/>
            <person name="Fulton R."/>
            <person name="Fronick C."/>
            <person name="O'Laughlin M."/>
            <person name="Miner T."/>
            <person name="Herter B."/>
            <person name="Rosa B.A."/>
            <person name="Cordes M."/>
            <person name="Tomlinson C."/>
            <person name="Wollam A."/>
            <person name="Palsikar V.B."/>
            <person name="Mardis E.R."/>
            <person name="Wilson R.K."/>
        </authorList>
    </citation>
    <scope>NUCLEOTIDE SEQUENCE [LARGE SCALE GENOMIC DNA]</scope>
    <source>
        <strain evidence="2">MJR8151</strain>
    </source>
</reference>
<accession>A0A133K931</accession>
<proteinExistence type="predicted"/>
<evidence type="ECO:0000313" key="1">
    <source>
        <dbReference type="EMBL" id="KWZ76086.1"/>
    </source>
</evidence>
<gene>
    <name evidence="1" type="ORF">HMPREF3200_01888</name>
</gene>
<dbReference type="EMBL" id="LRPM01000094">
    <property type="protein sequence ID" value="KWZ76086.1"/>
    <property type="molecule type" value="Genomic_DNA"/>
</dbReference>
<dbReference type="Proteomes" id="UP000070383">
    <property type="component" value="Unassembled WGS sequence"/>
</dbReference>
<evidence type="ECO:0000313" key="2">
    <source>
        <dbReference type="Proteomes" id="UP000070383"/>
    </source>
</evidence>
<sequence>MKNFEIDDMQYRIDITDSGAIIFLNRKLVSINKPVYEFIINYIYYGLDKAEESLKINYLLKEKDKKEFIENMIKLFTKENIFSGLVREYNECR</sequence>
<dbReference type="STRING" id="33036.HMPREF3200_01888"/>
<dbReference type="AlphaFoldDB" id="A0A133K931"/>
<keyword evidence="2" id="KW-1185">Reference proteome</keyword>
<dbReference type="RefSeq" id="WP_060929932.1">
    <property type="nucleotide sequence ID" value="NZ_KQ955304.1"/>
</dbReference>
<comment type="caution">
    <text evidence="1">The sequence shown here is derived from an EMBL/GenBank/DDBJ whole genome shotgun (WGS) entry which is preliminary data.</text>
</comment>
<name>A0A133K931_9FIRM</name>
<dbReference type="PATRIC" id="fig|33036.3.peg.1867"/>
<organism evidence="1 2">
    <name type="scientific">Anaerococcus tetradius</name>
    <dbReference type="NCBI Taxonomy" id="33036"/>
    <lineage>
        <taxon>Bacteria</taxon>
        <taxon>Bacillati</taxon>
        <taxon>Bacillota</taxon>
        <taxon>Tissierellia</taxon>
        <taxon>Tissierellales</taxon>
        <taxon>Peptoniphilaceae</taxon>
        <taxon>Anaerococcus</taxon>
    </lineage>
</organism>
<protein>
    <submittedName>
        <fullName evidence="1">Uncharacterized protein</fullName>
    </submittedName>
</protein>